<organism evidence="1 2">
    <name type="scientific">Sphingomonas cremea</name>
    <dbReference type="NCBI Taxonomy" id="2904799"/>
    <lineage>
        <taxon>Bacteria</taxon>
        <taxon>Pseudomonadati</taxon>
        <taxon>Pseudomonadota</taxon>
        <taxon>Alphaproteobacteria</taxon>
        <taxon>Sphingomonadales</taxon>
        <taxon>Sphingomonadaceae</taxon>
        <taxon>Sphingomonas</taxon>
    </lineage>
</organism>
<proteinExistence type="predicted"/>
<protein>
    <submittedName>
        <fullName evidence="1">N-formylglutamate amidohydrolase</fullName>
    </submittedName>
</protein>
<dbReference type="Pfam" id="PF05013">
    <property type="entry name" value="FGase"/>
    <property type="match status" value="1"/>
</dbReference>
<comment type="caution">
    <text evidence="1">The sequence shown here is derived from an EMBL/GenBank/DDBJ whole genome shotgun (WGS) entry which is preliminary data.</text>
</comment>
<dbReference type="EMBL" id="JAKFGM010000001">
    <property type="protein sequence ID" value="MCF2514539.1"/>
    <property type="molecule type" value="Genomic_DNA"/>
</dbReference>
<gene>
    <name evidence="1" type="ORF">LVY65_05595</name>
</gene>
<dbReference type="AlphaFoldDB" id="A0A9X1TVT9"/>
<dbReference type="Gene3D" id="3.40.630.40">
    <property type="entry name" value="Zn-dependent exopeptidases"/>
    <property type="match status" value="1"/>
</dbReference>
<name>A0A9X1TVT9_9SPHN</name>
<accession>A0A9X1TVT9</accession>
<dbReference type="SUPFAM" id="SSF53187">
    <property type="entry name" value="Zn-dependent exopeptidases"/>
    <property type="match status" value="1"/>
</dbReference>
<evidence type="ECO:0000313" key="2">
    <source>
        <dbReference type="Proteomes" id="UP001139410"/>
    </source>
</evidence>
<keyword evidence="2" id="KW-1185">Reference proteome</keyword>
<reference evidence="1" key="1">
    <citation type="submission" date="2022-01" db="EMBL/GenBank/DDBJ databases">
        <authorList>
            <person name="Jo J.-H."/>
            <person name="Im W.-T."/>
        </authorList>
    </citation>
    <scope>NUCLEOTIDE SEQUENCE</scope>
    <source>
        <strain evidence="1">G124</strain>
    </source>
</reference>
<sequence length="279" mass="30009">MSRYPSPIIHASRGALPVLLSVPHSGRDYETAVLANAAQGRRALETLEDPLVDRLAWRAIAAGTGAVVQPVPRAVIDCNRDETEVDPAAIAGVSPAPVGQRARHGLGLVPSRTHRHGALWRRPIDRTELYCRIDEIHRPYHQSLADGLEALRSMHGEALLLDCHSMPVRPSGQANIVIGDRHGTTSSAWVSAEAFRIVRAAGFRAALNDPYAGGAIVARHGTPRNGIHALQLEIDRSLYLESDGRTAGPGFDRIASLIEVLATKLGDALCVRGLREAAE</sequence>
<dbReference type="Proteomes" id="UP001139410">
    <property type="component" value="Unassembled WGS sequence"/>
</dbReference>
<dbReference type="InterPro" id="IPR007709">
    <property type="entry name" value="N-FG_amidohydro"/>
</dbReference>
<dbReference type="RefSeq" id="WP_235066998.1">
    <property type="nucleotide sequence ID" value="NZ_JAKFGM010000001.1"/>
</dbReference>
<evidence type="ECO:0000313" key="1">
    <source>
        <dbReference type="EMBL" id="MCF2514539.1"/>
    </source>
</evidence>